<evidence type="ECO:0000256" key="6">
    <source>
        <dbReference type="ARBA" id="ARBA00023065"/>
    </source>
</evidence>
<comment type="subcellular location">
    <subcellularLocation>
        <location evidence="1">Cell membrane</location>
        <topology evidence="1">Multi-pass membrane protein</topology>
    </subcellularLocation>
</comment>
<comment type="caution">
    <text evidence="9">The sequence shown here is derived from an EMBL/GenBank/DDBJ whole genome shotgun (WGS) entry which is preliminary data.</text>
</comment>
<reference evidence="9 10" key="1">
    <citation type="submission" date="2020-02" db="EMBL/GenBank/DDBJ databases">
        <authorList>
            <person name="Li X.-J."/>
            <person name="Han X.-M."/>
        </authorList>
    </citation>
    <scope>NUCLEOTIDE SEQUENCE [LARGE SCALE GENOMIC DNA]</scope>
    <source>
        <strain evidence="9 10">CCTCC AB 2017055</strain>
    </source>
</reference>
<dbReference type="Proteomes" id="UP000475214">
    <property type="component" value="Unassembled WGS sequence"/>
</dbReference>
<proteinExistence type="predicted"/>
<feature type="transmembrane region" description="Helical" evidence="8">
    <location>
        <begin position="326"/>
        <end position="349"/>
    </location>
</feature>
<feature type="transmembrane region" description="Helical" evidence="8">
    <location>
        <begin position="105"/>
        <end position="132"/>
    </location>
</feature>
<dbReference type="InterPro" id="IPR003445">
    <property type="entry name" value="Cat_transpt"/>
</dbReference>
<dbReference type="EMBL" id="JAAGOA010000028">
    <property type="protein sequence ID" value="NEE04023.1"/>
    <property type="molecule type" value="Genomic_DNA"/>
</dbReference>
<evidence type="ECO:0000256" key="3">
    <source>
        <dbReference type="ARBA" id="ARBA00022475"/>
    </source>
</evidence>
<evidence type="ECO:0000256" key="1">
    <source>
        <dbReference type="ARBA" id="ARBA00004651"/>
    </source>
</evidence>
<sequence length="427" mass="46052">MIVCGTAILMLPVATDGPGSASFMQALFTATSAVCIVGLIVVDTPGYWSTFGEVAIMGLFQVGGFGIMTMSSLLVVLISRRMNLRSRLTAAAETKSLGLGDVRRVVFGVAKLTAAFEITVAAILTTRLLIAYDEPLSRALYLGTFHAVSAFNNAGFSLYSDSLMRFVTDPWICIPIAVAAFCGGIGFPVLLELRRQFWQPRSWSMHTKLTVSMSVLLFVFGSWFIMAAEWRNEATLGPLDVRGKLLAGFFHGVMPRSTGFNTLDVEQMREATWLGNDVLMFIGAGSAGTGGGIKVTTFALLFFVIYAELRGEPRVNIFDRQVGGRVQRQALTVALLTVALVVVPTVIILFVTGDAFKLDRVLFEVISAACTVGLSTGITAELPEGIQGLLVVLMYVGRLGPITLGTALALRQRTRLYELPEGRPIIG</sequence>
<feature type="transmembrane region" description="Helical" evidence="8">
    <location>
        <begin position="278"/>
        <end position="306"/>
    </location>
</feature>
<keyword evidence="3" id="KW-1003">Cell membrane</keyword>
<dbReference type="Pfam" id="PF02386">
    <property type="entry name" value="TrkH"/>
    <property type="match status" value="1"/>
</dbReference>
<keyword evidence="7 8" id="KW-0472">Membrane</keyword>
<protein>
    <submittedName>
        <fullName evidence="9">TrkH family potassium uptake protein</fullName>
    </submittedName>
</protein>
<dbReference type="PANTHER" id="PTHR32024:SF1">
    <property type="entry name" value="KTR SYSTEM POTASSIUM UPTAKE PROTEIN B"/>
    <property type="match status" value="1"/>
</dbReference>
<feature type="transmembrane region" description="Helical" evidence="8">
    <location>
        <begin position="56"/>
        <end position="78"/>
    </location>
</feature>
<evidence type="ECO:0000256" key="7">
    <source>
        <dbReference type="ARBA" id="ARBA00023136"/>
    </source>
</evidence>
<evidence type="ECO:0000256" key="5">
    <source>
        <dbReference type="ARBA" id="ARBA00022989"/>
    </source>
</evidence>
<evidence type="ECO:0000256" key="8">
    <source>
        <dbReference type="SAM" id="Phobius"/>
    </source>
</evidence>
<organism evidence="9 10">
    <name type="scientific">Phytoactinopolyspora halotolerans</name>
    <dbReference type="NCBI Taxonomy" id="1981512"/>
    <lineage>
        <taxon>Bacteria</taxon>
        <taxon>Bacillati</taxon>
        <taxon>Actinomycetota</taxon>
        <taxon>Actinomycetes</taxon>
        <taxon>Jiangellales</taxon>
        <taxon>Jiangellaceae</taxon>
        <taxon>Phytoactinopolyspora</taxon>
    </lineage>
</organism>
<name>A0A6L9SFX4_9ACTN</name>
<accession>A0A6L9SFX4</accession>
<feature type="transmembrane region" description="Helical" evidence="8">
    <location>
        <begin position="211"/>
        <end position="228"/>
    </location>
</feature>
<feature type="transmembrane region" description="Helical" evidence="8">
    <location>
        <begin position="171"/>
        <end position="191"/>
    </location>
</feature>
<feature type="transmembrane region" description="Helical" evidence="8">
    <location>
        <begin position="386"/>
        <end position="410"/>
    </location>
</feature>
<dbReference type="GO" id="GO:0008324">
    <property type="term" value="F:monoatomic cation transmembrane transporter activity"/>
    <property type="evidence" value="ECO:0007669"/>
    <property type="project" value="InterPro"/>
</dbReference>
<evidence type="ECO:0000256" key="2">
    <source>
        <dbReference type="ARBA" id="ARBA00022448"/>
    </source>
</evidence>
<keyword evidence="10" id="KW-1185">Reference proteome</keyword>
<evidence type="ECO:0000256" key="4">
    <source>
        <dbReference type="ARBA" id="ARBA00022692"/>
    </source>
</evidence>
<gene>
    <name evidence="9" type="ORF">G1H10_28030</name>
</gene>
<dbReference type="PANTHER" id="PTHR32024">
    <property type="entry name" value="TRK SYSTEM POTASSIUM UPTAKE PROTEIN TRKG-RELATED"/>
    <property type="match status" value="1"/>
</dbReference>
<evidence type="ECO:0000313" key="9">
    <source>
        <dbReference type="EMBL" id="NEE04023.1"/>
    </source>
</evidence>
<dbReference type="GO" id="GO:0005886">
    <property type="term" value="C:plasma membrane"/>
    <property type="evidence" value="ECO:0007669"/>
    <property type="project" value="UniProtKB-SubCell"/>
</dbReference>
<keyword evidence="2" id="KW-0813">Transport</keyword>
<keyword evidence="5 8" id="KW-1133">Transmembrane helix</keyword>
<dbReference type="AlphaFoldDB" id="A0A6L9SFX4"/>
<keyword evidence="6" id="KW-0406">Ion transport</keyword>
<dbReference type="GO" id="GO:0030001">
    <property type="term" value="P:metal ion transport"/>
    <property type="evidence" value="ECO:0007669"/>
    <property type="project" value="UniProtKB-ARBA"/>
</dbReference>
<keyword evidence="4 8" id="KW-0812">Transmembrane</keyword>
<evidence type="ECO:0000313" key="10">
    <source>
        <dbReference type="Proteomes" id="UP000475214"/>
    </source>
</evidence>